<evidence type="ECO:0000259" key="4">
    <source>
        <dbReference type="PROSITE" id="PS50830"/>
    </source>
</evidence>
<keyword evidence="1" id="KW-0540">Nuclease</keyword>
<dbReference type="SUPFAM" id="SSF50199">
    <property type="entry name" value="Staphylococcal nuclease"/>
    <property type="match status" value="1"/>
</dbReference>
<dbReference type="Pfam" id="PF00565">
    <property type="entry name" value="SNase"/>
    <property type="match status" value="1"/>
</dbReference>
<feature type="domain" description="TNase-like" evidence="4">
    <location>
        <begin position="72"/>
        <end position="195"/>
    </location>
</feature>
<protein>
    <submittedName>
        <fullName evidence="5">Thermonuclease family protein</fullName>
    </submittedName>
</protein>
<name>A0ABR8XUM1_9BACL</name>
<dbReference type="PANTHER" id="PTHR12302">
    <property type="entry name" value="EBNA2 BINDING PROTEIN P100"/>
    <property type="match status" value="1"/>
</dbReference>
<dbReference type="RefSeq" id="WP_191698601.1">
    <property type="nucleotide sequence ID" value="NZ_JACSPZ010000001.1"/>
</dbReference>
<sequence>MELKDIKTLITSGTIILAVGLYLIFSEPKQEAEQVDSPVITEQNISYTITPEMAVDKTGKQLVDVKFLNANDGDTFNVEIDGEKERVRLLMIDTPEMNYNKGEPMPYAEEAKARTTALLEKADSVQLLFDKGPETDNYDRLLAYAFVDNVSLHEVLLSEGLAAVRYVNKPNDTLEKELLEIQQQAEQKKLNIWAHDNYLQRDGFHPEEVSK</sequence>
<evidence type="ECO:0000256" key="3">
    <source>
        <dbReference type="ARBA" id="ARBA00022801"/>
    </source>
</evidence>
<comment type="caution">
    <text evidence="5">The sequence shown here is derived from an EMBL/GenBank/DDBJ whole genome shotgun (WGS) entry which is preliminary data.</text>
</comment>
<dbReference type="EMBL" id="JACSPZ010000001">
    <property type="protein sequence ID" value="MBD8035637.1"/>
    <property type="molecule type" value="Genomic_DNA"/>
</dbReference>
<keyword evidence="2" id="KW-0255">Endonuclease</keyword>
<organism evidence="5 6">
    <name type="scientific">Solibacillus faecavium</name>
    <dbReference type="NCBI Taxonomy" id="2762221"/>
    <lineage>
        <taxon>Bacteria</taxon>
        <taxon>Bacillati</taxon>
        <taxon>Bacillota</taxon>
        <taxon>Bacilli</taxon>
        <taxon>Bacillales</taxon>
        <taxon>Caryophanaceae</taxon>
        <taxon>Solibacillus</taxon>
    </lineage>
</organism>
<accession>A0ABR8XUM1</accession>
<dbReference type="PANTHER" id="PTHR12302:SF3">
    <property type="entry name" value="SERINE_THREONINE-PROTEIN KINASE 31"/>
    <property type="match status" value="1"/>
</dbReference>
<evidence type="ECO:0000313" key="6">
    <source>
        <dbReference type="Proteomes" id="UP000619101"/>
    </source>
</evidence>
<dbReference type="SMART" id="SM00318">
    <property type="entry name" value="SNc"/>
    <property type="match status" value="1"/>
</dbReference>
<gene>
    <name evidence="5" type="ORF">H9635_02720</name>
</gene>
<dbReference type="InterPro" id="IPR016071">
    <property type="entry name" value="Staphylococal_nuclease_OB-fold"/>
</dbReference>
<proteinExistence type="predicted"/>
<reference evidence="5 6" key="1">
    <citation type="submission" date="2020-08" db="EMBL/GenBank/DDBJ databases">
        <title>A Genomic Blueprint of the Chicken Gut Microbiome.</title>
        <authorList>
            <person name="Gilroy R."/>
            <person name="Ravi A."/>
            <person name="Getino M."/>
            <person name="Pursley I."/>
            <person name="Horton D.L."/>
            <person name="Alikhan N.-F."/>
            <person name="Baker D."/>
            <person name="Gharbi K."/>
            <person name="Hall N."/>
            <person name="Watson M."/>
            <person name="Adriaenssens E.M."/>
            <person name="Foster-Nyarko E."/>
            <person name="Jarju S."/>
            <person name="Secka A."/>
            <person name="Antonio M."/>
            <person name="Oren A."/>
            <person name="Chaudhuri R."/>
            <person name="La Ragione R.M."/>
            <person name="Hildebrand F."/>
            <person name="Pallen M.J."/>
        </authorList>
    </citation>
    <scope>NUCLEOTIDE SEQUENCE [LARGE SCALE GENOMIC DNA]</scope>
    <source>
        <strain evidence="5 6">A46</strain>
    </source>
</reference>
<evidence type="ECO:0000256" key="1">
    <source>
        <dbReference type="ARBA" id="ARBA00022722"/>
    </source>
</evidence>
<evidence type="ECO:0000313" key="5">
    <source>
        <dbReference type="EMBL" id="MBD8035637.1"/>
    </source>
</evidence>
<keyword evidence="3" id="KW-0378">Hydrolase</keyword>
<dbReference type="Proteomes" id="UP000619101">
    <property type="component" value="Unassembled WGS sequence"/>
</dbReference>
<dbReference type="InterPro" id="IPR035437">
    <property type="entry name" value="SNase_OB-fold_sf"/>
</dbReference>
<dbReference type="Gene3D" id="2.40.50.90">
    <property type="match status" value="1"/>
</dbReference>
<evidence type="ECO:0000256" key="2">
    <source>
        <dbReference type="ARBA" id="ARBA00022759"/>
    </source>
</evidence>
<dbReference type="PROSITE" id="PS50830">
    <property type="entry name" value="TNASE_3"/>
    <property type="match status" value="1"/>
</dbReference>
<keyword evidence="6" id="KW-1185">Reference proteome</keyword>